<comment type="caution">
    <text evidence="3">The sequence shown here is derived from an EMBL/GenBank/DDBJ whole genome shotgun (WGS) entry which is preliminary data.</text>
</comment>
<dbReference type="GO" id="GO:0016757">
    <property type="term" value="F:glycosyltransferase activity"/>
    <property type="evidence" value="ECO:0007669"/>
    <property type="project" value="InterPro"/>
</dbReference>
<dbReference type="PANTHER" id="PTHR12526">
    <property type="entry name" value="GLYCOSYLTRANSFERASE"/>
    <property type="match status" value="1"/>
</dbReference>
<dbReference type="InterPro" id="IPR028098">
    <property type="entry name" value="Glyco_trans_4-like_N"/>
</dbReference>
<proteinExistence type="predicted"/>
<sequence>MSNCSKKRILHMGISDSIGGIETYVLNLLTGINKEKFQLEFIVSTSTDIHLINTLKQNGGILHYIVSRKENYIEHKKQLKNILQSNKFNIIHYHIINLSYLLPFKYINNNCEVILHSHTSKLTSNKRILFFHYVFKAIYMRREIHLLACSEFAGKVMFGEKQFTVIPNAIEFEKYEFNLAKRNEIRELFSLNDQIVLGHIGRLEAEKNHQYLIDLFEVLVKENQLPVHLIIIGEGSLKNHLISYVAEKKLDNKISFLGLRSDINELLNMIDIFLMPSKFEGLPFALIEAQVNGLKCIVSTGVSQESNINGNVKYLSLQSDFANWKDTIYQMSLNLDERNNDLKDSLYDIKKSSKIIEHIYEQLSTTIT</sequence>
<dbReference type="Pfam" id="PF00534">
    <property type="entry name" value="Glycos_transf_1"/>
    <property type="match status" value="1"/>
</dbReference>
<name>A0A1C0YIY8_9BACL</name>
<keyword evidence="4" id="KW-1185">Reference proteome</keyword>
<feature type="domain" description="Glycosyl transferase family 1" evidence="1">
    <location>
        <begin position="183"/>
        <end position="331"/>
    </location>
</feature>
<reference evidence="3 4" key="1">
    <citation type="submission" date="2016-07" db="EMBL/GenBank/DDBJ databases">
        <title>Caryophanon latum genome sequencing.</title>
        <authorList>
            <person name="Verma A."/>
            <person name="Pal Y."/>
            <person name="Krishnamurthi S."/>
        </authorList>
    </citation>
    <scope>NUCLEOTIDE SEQUENCE [LARGE SCALE GENOMIC DNA]</scope>
    <source>
        <strain evidence="3 4">DSM 14151</strain>
    </source>
</reference>
<dbReference type="RefSeq" id="WP_066465922.1">
    <property type="nucleotide sequence ID" value="NZ_MATO01000058.1"/>
</dbReference>
<dbReference type="InterPro" id="IPR001296">
    <property type="entry name" value="Glyco_trans_1"/>
</dbReference>
<dbReference type="Pfam" id="PF13439">
    <property type="entry name" value="Glyco_transf_4"/>
    <property type="match status" value="1"/>
</dbReference>
<protein>
    <recommendedName>
        <fullName evidence="5">Glycosyl transferase family 1 domain-containing protein</fullName>
    </recommendedName>
</protein>
<evidence type="ECO:0000259" key="1">
    <source>
        <dbReference type="Pfam" id="PF00534"/>
    </source>
</evidence>
<feature type="domain" description="Glycosyltransferase subfamily 4-like N-terminal" evidence="2">
    <location>
        <begin position="18"/>
        <end position="173"/>
    </location>
</feature>
<dbReference type="AlphaFoldDB" id="A0A1C0YIY8"/>
<evidence type="ECO:0000313" key="3">
    <source>
        <dbReference type="EMBL" id="OCS87059.1"/>
    </source>
</evidence>
<dbReference type="OrthoDB" id="9806653at2"/>
<dbReference type="Proteomes" id="UP000093482">
    <property type="component" value="Unassembled WGS sequence"/>
</dbReference>
<evidence type="ECO:0008006" key="5">
    <source>
        <dbReference type="Google" id="ProtNLM"/>
    </source>
</evidence>
<dbReference type="SUPFAM" id="SSF53756">
    <property type="entry name" value="UDP-Glycosyltransferase/glycogen phosphorylase"/>
    <property type="match status" value="1"/>
</dbReference>
<dbReference type="EMBL" id="MATO01000058">
    <property type="protein sequence ID" value="OCS87059.1"/>
    <property type="molecule type" value="Genomic_DNA"/>
</dbReference>
<accession>A0A1C0YIY8</accession>
<organism evidence="3 4">
    <name type="scientific">Caryophanon latum</name>
    <dbReference type="NCBI Taxonomy" id="33977"/>
    <lineage>
        <taxon>Bacteria</taxon>
        <taxon>Bacillati</taxon>
        <taxon>Bacillota</taxon>
        <taxon>Bacilli</taxon>
        <taxon>Bacillales</taxon>
        <taxon>Caryophanaceae</taxon>
        <taxon>Caryophanon</taxon>
    </lineage>
</organism>
<dbReference type="PANTHER" id="PTHR12526:SF630">
    <property type="entry name" value="GLYCOSYLTRANSFERASE"/>
    <property type="match status" value="1"/>
</dbReference>
<evidence type="ECO:0000313" key="4">
    <source>
        <dbReference type="Proteomes" id="UP000093482"/>
    </source>
</evidence>
<dbReference type="Gene3D" id="3.40.50.2000">
    <property type="entry name" value="Glycogen Phosphorylase B"/>
    <property type="match status" value="2"/>
</dbReference>
<gene>
    <name evidence="3" type="ORF">A6K76_14090</name>
</gene>
<evidence type="ECO:0000259" key="2">
    <source>
        <dbReference type="Pfam" id="PF13439"/>
    </source>
</evidence>